<dbReference type="RefSeq" id="WP_224041644.1">
    <property type="nucleotide sequence ID" value="NZ_CAJZAH010000002.1"/>
</dbReference>
<accession>A0ABN7YHR9</accession>
<gene>
    <name evidence="2" type="ORF">LMG21510_02133</name>
</gene>
<dbReference type="EMBL" id="CAJZAH010000002">
    <property type="protein sequence ID" value="CAG9173008.1"/>
    <property type="molecule type" value="Genomic_DNA"/>
</dbReference>
<evidence type="ECO:0008006" key="4">
    <source>
        <dbReference type="Google" id="ProtNLM"/>
    </source>
</evidence>
<organism evidence="2 3">
    <name type="scientific">Cupriavidus respiraculi</name>
    <dbReference type="NCBI Taxonomy" id="195930"/>
    <lineage>
        <taxon>Bacteria</taxon>
        <taxon>Pseudomonadati</taxon>
        <taxon>Pseudomonadota</taxon>
        <taxon>Betaproteobacteria</taxon>
        <taxon>Burkholderiales</taxon>
        <taxon>Burkholderiaceae</taxon>
        <taxon>Cupriavidus</taxon>
    </lineage>
</organism>
<name>A0ABN7YHR9_9BURK</name>
<feature type="chain" id="PRO_5046458975" description="Entry exclusion lipoprotein TrbK" evidence="1">
    <location>
        <begin position="18"/>
        <end position="68"/>
    </location>
</feature>
<evidence type="ECO:0000313" key="3">
    <source>
        <dbReference type="Proteomes" id="UP000721236"/>
    </source>
</evidence>
<keyword evidence="3" id="KW-1185">Reference proteome</keyword>
<comment type="caution">
    <text evidence="2">The sequence shown here is derived from an EMBL/GenBank/DDBJ whole genome shotgun (WGS) entry which is preliminary data.</text>
</comment>
<keyword evidence="1" id="KW-0732">Signal</keyword>
<evidence type="ECO:0000256" key="1">
    <source>
        <dbReference type="SAM" id="SignalP"/>
    </source>
</evidence>
<protein>
    <recommendedName>
        <fullName evidence="4">Entry exclusion lipoprotein TrbK</fullName>
    </recommendedName>
</protein>
<proteinExistence type="predicted"/>
<dbReference type="Proteomes" id="UP000721236">
    <property type="component" value="Unassembled WGS sequence"/>
</dbReference>
<reference evidence="2 3" key="1">
    <citation type="submission" date="2021-08" db="EMBL/GenBank/DDBJ databases">
        <authorList>
            <person name="Peeters C."/>
        </authorList>
    </citation>
    <scope>NUCLEOTIDE SEQUENCE [LARGE SCALE GENOMIC DNA]</scope>
    <source>
        <strain evidence="2 3">LMG 21510</strain>
    </source>
</reference>
<evidence type="ECO:0000313" key="2">
    <source>
        <dbReference type="EMBL" id="CAG9173008.1"/>
    </source>
</evidence>
<sequence>MRALMLTVLLTACAAPAPPPPAQPTAAPAARYACPPLPTLPRGSGRKAMLAHIDKTAAMYADCATRER</sequence>
<feature type="signal peptide" evidence="1">
    <location>
        <begin position="1"/>
        <end position="17"/>
    </location>
</feature>